<keyword evidence="1" id="KW-0812">Transmembrane</keyword>
<keyword evidence="1" id="KW-1133">Transmembrane helix</keyword>
<dbReference type="AlphaFoldDB" id="A0A318TS19"/>
<accession>A0A318TS19</accession>
<evidence type="ECO:0000256" key="1">
    <source>
        <dbReference type="SAM" id="Phobius"/>
    </source>
</evidence>
<organism evidence="2 3">
    <name type="scientific">Ureibacillus chungkukjangi</name>
    <dbReference type="NCBI Taxonomy" id="1202712"/>
    <lineage>
        <taxon>Bacteria</taxon>
        <taxon>Bacillati</taxon>
        <taxon>Bacillota</taxon>
        <taxon>Bacilli</taxon>
        <taxon>Bacillales</taxon>
        <taxon>Caryophanaceae</taxon>
        <taxon>Ureibacillus</taxon>
    </lineage>
</organism>
<feature type="transmembrane region" description="Helical" evidence="1">
    <location>
        <begin position="162"/>
        <end position="184"/>
    </location>
</feature>
<dbReference type="Proteomes" id="UP000247416">
    <property type="component" value="Unassembled WGS sequence"/>
</dbReference>
<protein>
    <submittedName>
        <fullName evidence="2">Uncharacterized protein</fullName>
    </submittedName>
</protein>
<feature type="transmembrane region" description="Helical" evidence="1">
    <location>
        <begin position="69"/>
        <end position="87"/>
    </location>
</feature>
<dbReference type="OrthoDB" id="2734624at2"/>
<proteinExistence type="predicted"/>
<dbReference type="RefSeq" id="WP_107932691.1">
    <property type="nucleotide sequence ID" value="NZ_PYWJ01000003.1"/>
</dbReference>
<comment type="caution">
    <text evidence="2">The sequence shown here is derived from an EMBL/GenBank/DDBJ whole genome shotgun (WGS) entry which is preliminary data.</text>
</comment>
<keyword evidence="1" id="KW-0472">Membrane</keyword>
<reference evidence="2 3" key="1">
    <citation type="submission" date="2018-06" db="EMBL/GenBank/DDBJ databases">
        <title>Genomic Encyclopedia of Archaeal and Bacterial Type Strains, Phase II (KMG-II): from individual species to whole genera.</title>
        <authorList>
            <person name="Goeker M."/>
        </authorList>
    </citation>
    <scope>NUCLEOTIDE SEQUENCE [LARGE SCALE GENOMIC DNA]</scope>
    <source>
        <strain evidence="2 3">KACC 16626</strain>
    </source>
</reference>
<gene>
    <name evidence="2" type="ORF">BJ095_104154</name>
</gene>
<sequence>MKQQLPTVSFSKNRVFITLFLHVVIGAMSSFAPEENVGTWMKINILLALIFGLTNYILWIIHKNDSKRYFSLHSFVMMLGVAYYMMAPAFRSLYPTLFFWILLVVTIGFLGFLLLKRDEITRALVNPQDAWFKKIVFGYCGVIFILGSTLWAYMLATQTGPFMPVAIMLFFIGIFLMMVSPAMLSTPKRVRELEQL</sequence>
<feature type="transmembrane region" description="Helical" evidence="1">
    <location>
        <begin position="43"/>
        <end position="62"/>
    </location>
</feature>
<dbReference type="EMBL" id="QJTJ01000004">
    <property type="protein sequence ID" value="PYF07646.1"/>
    <property type="molecule type" value="Genomic_DNA"/>
</dbReference>
<name>A0A318TS19_9BACL</name>
<feature type="transmembrane region" description="Helical" evidence="1">
    <location>
        <begin position="12"/>
        <end position="31"/>
    </location>
</feature>
<feature type="transmembrane region" description="Helical" evidence="1">
    <location>
        <begin position="136"/>
        <end position="156"/>
    </location>
</feature>
<keyword evidence="3" id="KW-1185">Reference proteome</keyword>
<evidence type="ECO:0000313" key="3">
    <source>
        <dbReference type="Proteomes" id="UP000247416"/>
    </source>
</evidence>
<evidence type="ECO:0000313" key="2">
    <source>
        <dbReference type="EMBL" id="PYF07646.1"/>
    </source>
</evidence>
<feature type="transmembrane region" description="Helical" evidence="1">
    <location>
        <begin position="93"/>
        <end position="115"/>
    </location>
</feature>